<dbReference type="Gene3D" id="4.10.75.10">
    <property type="entry name" value="Elafin-like"/>
    <property type="match status" value="2"/>
</dbReference>
<sequence>MLKVKEISFKMLKIWLFATIVLDLAPTQGESYPNQPISQYGMGTANSNPPYVAPPVIPPIFAADPKLPATGNYLRPNLRPEVPVPGNYLKPNSRPSQTPGSTNLRDMSPQELLQLTRPAPPAGALGSNVPPVRASEVSSTATNFPTSLMPRPGACPLRQCNSLSSSQPRQWCRSDFECSLNEKCCQDPCWTNIFSCAPAAVAPPEVQPSAPTCPAQTPCPDPRFKLVCESDKECSRGFKCCPDRCLSMNVCKQAVINPPEVVQPPGLVQPPGVVLPPFNPYAPFQPPYGPGPIIPPPPVTNKCNYYCPGTLDCCDNISRSGSCPAMALCYSAQQSQAMLSQFTPCSVDDHCQASHKCCLDLCLQRQICLPAVASPTDHPGTCPAEDCRAPQSNKTPCTSDRQCQLFQRCCASSCTPGRSFCMDSYDGFIDQNPAPPAPTCNKYCPGSNYCCDGESKSGYCPWTKLCQPPFTVSPVCTSDYNCGDDEKCCPNSCTRNSECSAIVHSPDDHVGTCPTLRCTGLAPPIGKLNQCEKDSDCLLHHKCCKDCSNNYGCVDPSGNSSSTCRILCPDKRTCCDSMQKNGFCPSKSRCSAASTAPFRLCNEDNECSGSMKCCHDNCLDRNICQAPASEADAHPGSCPATPCDPSTARKYICHTDADCFLEERCCMNLNGFKECQLTTCTRISQSRYMGAASSPPQSSVIYTQSSSSHLRNPYVYPGSPGQALANPGQAFANPGPAFANPGPALANPGPALANPGQTLVNPGPVLVNPGPDLANPGPVLANPGPTLVNPGPVLANPGPALANSGPPVLNPQLPPGAYKSLPAPNLAQRPKPYPPSSQGYKPSTSQNVSPEASTSPDRCQFLCPDSEICCDGVSKPGYCPYSNKCLGYVPSLMKCPKEDHACNGTEKCCWSECRREFYCTPAVNNVIDHPGACPSDFCSRDADSSVCQDDRDCRLDEKCCLDPCQRSRLCKRAQPRNETQIISTPPSHTCYFFCPGTRECCDGLEKPGYCPNTNFCPESTSSLLQLQHKECAERSDFECGAGEKCCWDPCLQKHLCRRSASEPHEHGGDCPSAPNGKWCSTSASARACADDVDCALDSKCCEDHCLQATVCTGTSLPVQRCRRYCQGSKECCDGAVKPGLCPAVALCPPSSSTTLQVSDCTEDYDCTGAQKCCLDPCSAAKSCSLTVIRPFEHLGECPNISCSSQAAVARRCTADIDCYTHEKCCSSSCPPVSGPKLCYPSINRPDLGEPFIHGGGDAGNLPGAGGSHSTGGSSVTDGTQPTRCRRLCPGSKTECCDDQGTDAGCPIQTTGCTDVISNKVNDCDVQNDCSPGEQCCYMTCLKKKVCIISSVDTAAPKTVNVSVVFTSLSLTLSRFVSDELLPLVAGDQHFNLELVPYTAHLKGDCRFVPEDCEGHKYLVCAYDEFPELHLIFTNCFLKQLTSGLPPAPAATKCSSGVQTVGNRLTSCVNGSRSATLISQSQGRQQELIKNRKPSRLPKVFVNGNAVSPWQTAAEVQATRSQNE</sequence>
<dbReference type="Proteomes" id="UP000694843">
    <property type="component" value="Unplaced"/>
</dbReference>
<dbReference type="InterPro" id="IPR008197">
    <property type="entry name" value="WAP_dom"/>
</dbReference>
<dbReference type="OMA" id="SCYWQLP"/>
<dbReference type="GO" id="GO:0005615">
    <property type="term" value="C:extracellular space"/>
    <property type="evidence" value="ECO:0007669"/>
    <property type="project" value="TreeGrafter"/>
</dbReference>
<accession>A0A8B7NJ11</accession>
<feature type="domain" description="WAP" evidence="3">
    <location>
        <begin position="1134"/>
        <end position="1187"/>
    </location>
</feature>
<keyword evidence="2" id="KW-0732">Signal</keyword>
<dbReference type="SUPFAM" id="SSF57256">
    <property type="entry name" value="Elafin-like"/>
    <property type="match status" value="5"/>
</dbReference>
<dbReference type="PROSITE" id="PS51390">
    <property type="entry name" value="WAP"/>
    <property type="match status" value="3"/>
</dbReference>
<evidence type="ECO:0000313" key="5">
    <source>
        <dbReference type="RefSeq" id="XP_018013316.2"/>
    </source>
</evidence>
<dbReference type="SMART" id="SM00217">
    <property type="entry name" value="WAP"/>
    <property type="match status" value="9"/>
</dbReference>
<feature type="compositionally biased region" description="Gly residues" evidence="1">
    <location>
        <begin position="1258"/>
        <end position="1269"/>
    </location>
</feature>
<dbReference type="RefSeq" id="XP_018013316.2">
    <property type="nucleotide sequence ID" value="XM_018157827.2"/>
</dbReference>
<reference evidence="5" key="1">
    <citation type="submission" date="2025-08" db="UniProtKB">
        <authorList>
            <consortium name="RefSeq"/>
        </authorList>
    </citation>
    <scope>IDENTIFICATION</scope>
    <source>
        <tissue evidence="5">Whole organism</tissue>
    </source>
</reference>
<feature type="region of interest" description="Disordered" evidence="1">
    <location>
        <begin position="1258"/>
        <end position="1278"/>
    </location>
</feature>
<dbReference type="GO" id="GO:0004867">
    <property type="term" value="F:serine-type endopeptidase inhibitor activity"/>
    <property type="evidence" value="ECO:0007669"/>
    <property type="project" value="TreeGrafter"/>
</dbReference>
<dbReference type="KEGG" id="hazt:108670360"/>
<dbReference type="OrthoDB" id="6372863at2759"/>
<feature type="chain" id="PRO_5037249022" evidence="2">
    <location>
        <begin position="32"/>
        <end position="1523"/>
    </location>
</feature>
<feature type="compositionally biased region" description="Polar residues" evidence="1">
    <location>
        <begin position="93"/>
        <end position="105"/>
    </location>
</feature>
<evidence type="ECO:0000256" key="1">
    <source>
        <dbReference type="SAM" id="MobiDB-lite"/>
    </source>
</evidence>
<feature type="region of interest" description="Disordered" evidence="1">
    <location>
        <begin position="72"/>
        <end position="105"/>
    </location>
</feature>
<dbReference type="PANTHER" id="PTHR19441:SF95">
    <property type="entry name" value="PERLWAPIN ISOFORM X1"/>
    <property type="match status" value="1"/>
</dbReference>
<dbReference type="GeneID" id="108670360"/>
<feature type="compositionally biased region" description="Polar residues" evidence="1">
    <location>
        <begin position="836"/>
        <end position="852"/>
    </location>
</feature>
<proteinExistence type="predicted"/>
<feature type="region of interest" description="Disordered" evidence="1">
    <location>
        <begin position="803"/>
        <end position="852"/>
    </location>
</feature>
<organism evidence="4 5">
    <name type="scientific">Hyalella azteca</name>
    <name type="common">Amphipod</name>
    <dbReference type="NCBI Taxonomy" id="294128"/>
    <lineage>
        <taxon>Eukaryota</taxon>
        <taxon>Metazoa</taxon>
        <taxon>Ecdysozoa</taxon>
        <taxon>Arthropoda</taxon>
        <taxon>Crustacea</taxon>
        <taxon>Multicrustacea</taxon>
        <taxon>Malacostraca</taxon>
        <taxon>Eumalacostraca</taxon>
        <taxon>Peracarida</taxon>
        <taxon>Amphipoda</taxon>
        <taxon>Senticaudata</taxon>
        <taxon>Talitrida</taxon>
        <taxon>Talitroidea</taxon>
        <taxon>Hyalellidae</taxon>
        <taxon>Hyalella</taxon>
    </lineage>
</organism>
<dbReference type="InterPro" id="IPR050514">
    <property type="entry name" value="WAP_four-disulfide_core"/>
</dbReference>
<dbReference type="InterPro" id="IPR036645">
    <property type="entry name" value="Elafin-like_sf"/>
</dbReference>
<keyword evidence="4" id="KW-1185">Reference proteome</keyword>
<feature type="domain" description="WAP" evidence="3">
    <location>
        <begin position="453"/>
        <end position="503"/>
    </location>
</feature>
<protein>
    <submittedName>
        <fullName evidence="5">Uncharacterized protein LOC108670360</fullName>
    </submittedName>
</protein>
<dbReference type="PANTHER" id="PTHR19441">
    <property type="entry name" value="WHEY ACDIC PROTEIN WAP"/>
    <property type="match status" value="1"/>
</dbReference>
<dbReference type="Pfam" id="PF00095">
    <property type="entry name" value="WAP"/>
    <property type="match status" value="1"/>
</dbReference>
<name>A0A8B7NJ11_HYAAZ</name>
<evidence type="ECO:0000256" key="2">
    <source>
        <dbReference type="SAM" id="SignalP"/>
    </source>
</evidence>
<gene>
    <name evidence="5" type="primary">LOC108670360</name>
</gene>
<feature type="domain" description="WAP" evidence="3">
    <location>
        <begin position="204"/>
        <end position="255"/>
    </location>
</feature>
<evidence type="ECO:0000313" key="4">
    <source>
        <dbReference type="Proteomes" id="UP000694843"/>
    </source>
</evidence>
<feature type="signal peptide" evidence="2">
    <location>
        <begin position="1"/>
        <end position="31"/>
    </location>
</feature>
<evidence type="ECO:0000259" key="3">
    <source>
        <dbReference type="PROSITE" id="PS51390"/>
    </source>
</evidence>